<keyword evidence="2" id="KW-0436">Ligase</keyword>
<evidence type="ECO:0000313" key="7">
    <source>
        <dbReference type="EMBL" id="GAH62412.1"/>
    </source>
</evidence>
<evidence type="ECO:0000256" key="4">
    <source>
        <dbReference type="ARBA" id="ARBA00023098"/>
    </source>
</evidence>
<dbReference type="FunFam" id="3.30.300.30:FF:000008">
    <property type="entry name" value="2,3-dihydroxybenzoate-AMP ligase"/>
    <property type="match status" value="1"/>
</dbReference>
<dbReference type="GO" id="GO:0006631">
    <property type="term" value="P:fatty acid metabolic process"/>
    <property type="evidence" value="ECO:0007669"/>
    <property type="project" value="UniProtKB-KW"/>
</dbReference>
<comment type="caution">
    <text evidence="7">The sequence shown here is derived from an EMBL/GenBank/DDBJ whole genome shotgun (WGS) entry which is preliminary data.</text>
</comment>
<dbReference type="InterPro" id="IPR000873">
    <property type="entry name" value="AMP-dep_synth/lig_dom"/>
</dbReference>
<dbReference type="SUPFAM" id="SSF56801">
    <property type="entry name" value="Acetyl-CoA synthetase-like"/>
    <property type="match status" value="1"/>
</dbReference>
<evidence type="ECO:0000259" key="6">
    <source>
        <dbReference type="Pfam" id="PF13193"/>
    </source>
</evidence>
<dbReference type="PANTHER" id="PTHR43859">
    <property type="entry name" value="ACYL-ACTIVATING ENZYME"/>
    <property type="match status" value="1"/>
</dbReference>
<evidence type="ECO:0000256" key="2">
    <source>
        <dbReference type="ARBA" id="ARBA00022598"/>
    </source>
</evidence>
<dbReference type="Gene3D" id="3.40.50.12780">
    <property type="entry name" value="N-terminal domain of ligase-like"/>
    <property type="match status" value="1"/>
</dbReference>
<comment type="similarity">
    <text evidence="1">Belongs to the ATP-dependent AMP-binding enzyme family.</text>
</comment>
<sequence>VTFAGAPLPIPVIKDSEAKGIRVYQVLGTTEGLISNSTGPINYLKEWERLPSGERAEILTRQGLPNFFAVTKVVRKDGSEIKHDGEEIGEVITKGDTMMAGYWKQPEETAKVCIDGWFHTEDLGVVYPDGRVELRDRLKDLIISGGENISSAEPERVIGDHPAVVEVAVIGIPHEKWGETPKAIIVLKTGHKATEKEIIDFCREHLAHYKCPTSVDFVDSIPHTATGKVKKNVLREPYWKGH</sequence>
<feature type="non-terminal residue" evidence="7">
    <location>
        <position position="1"/>
    </location>
</feature>
<accession>X1GZ26</accession>
<dbReference type="PANTHER" id="PTHR43859:SF4">
    <property type="entry name" value="BUTANOATE--COA LIGASE AAE1-RELATED"/>
    <property type="match status" value="1"/>
</dbReference>
<gene>
    <name evidence="7" type="ORF">S03H2_51848</name>
</gene>
<dbReference type="Gene3D" id="3.30.300.30">
    <property type="match status" value="1"/>
</dbReference>
<keyword evidence="4" id="KW-0443">Lipid metabolism</keyword>
<reference evidence="7" key="1">
    <citation type="journal article" date="2014" name="Front. Microbiol.">
        <title>High frequency of phylogenetically diverse reductive dehalogenase-homologous genes in deep subseafloor sedimentary metagenomes.</title>
        <authorList>
            <person name="Kawai M."/>
            <person name="Futagami T."/>
            <person name="Toyoda A."/>
            <person name="Takaki Y."/>
            <person name="Nishi S."/>
            <person name="Hori S."/>
            <person name="Arai W."/>
            <person name="Tsubouchi T."/>
            <person name="Morono Y."/>
            <person name="Uchiyama I."/>
            <person name="Ito T."/>
            <person name="Fujiyama A."/>
            <person name="Inagaki F."/>
            <person name="Takami H."/>
        </authorList>
    </citation>
    <scope>NUCLEOTIDE SEQUENCE</scope>
    <source>
        <strain evidence="7">Expedition CK06-06</strain>
    </source>
</reference>
<dbReference type="GO" id="GO:0016874">
    <property type="term" value="F:ligase activity"/>
    <property type="evidence" value="ECO:0007669"/>
    <property type="project" value="UniProtKB-KW"/>
</dbReference>
<dbReference type="InterPro" id="IPR025110">
    <property type="entry name" value="AMP-bd_C"/>
</dbReference>
<evidence type="ECO:0000256" key="1">
    <source>
        <dbReference type="ARBA" id="ARBA00006432"/>
    </source>
</evidence>
<feature type="domain" description="AMP-dependent synthetase/ligase" evidence="5">
    <location>
        <begin position="2"/>
        <end position="103"/>
    </location>
</feature>
<evidence type="ECO:0000256" key="3">
    <source>
        <dbReference type="ARBA" id="ARBA00022832"/>
    </source>
</evidence>
<evidence type="ECO:0008006" key="8">
    <source>
        <dbReference type="Google" id="ProtNLM"/>
    </source>
</evidence>
<organism evidence="7">
    <name type="scientific">marine sediment metagenome</name>
    <dbReference type="NCBI Taxonomy" id="412755"/>
    <lineage>
        <taxon>unclassified sequences</taxon>
        <taxon>metagenomes</taxon>
        <taxon>ecological metagenomes</taxon>
    </lineage>
</organism>
<dbReference type="InterPro" id="IPR045851">
    <property type="entry name" value="AMP-bd_C_sf"/>
</dbReference>
<dbReference type="Pfam" id="PF13193">
    <property type="entry name" value="AMP-binding_C"/>
    <property type="match status" value="1"/>
</dbReference>
<name>X1GZ26_9ZZZZ</name>
<dbReference type="EMBL" id="BARU01032920">
    <property type="protein sequence ID" value="GAH62412.1"/>
    <property type="molecule type" value="Genomic_DNA"/>
</dbReference>
<feature type="domain" description="AMP-binding enzyme C-terminal" evidence="6">
    <location>
        <begin position="155"/>
        <end position="228"/>
    </location>
</feature>
<proteinExistence type="inferred from homology"/>
<keyword evidence="3" id="KW-0276">Fatty acid metabolism</keyword>
<evidence type="ECO:0000259" key="5">
    <source>
        <dbReference type="Pfam" id="PF00501"/>
    </source>
</evidence>
<dbReference type="Pfam" id="PF00501">
    <property type="entry name" value="AMP-binding"/>
    <property type="match status" value="1"/>
</dbReference>
<dbReference type="AlphaFoldDB" id="X1GZ26"/>
<dbReference type="InterPro" id="IPR042099">
    <property type="entry name" value="ANL_N_sf"/>
</dbReference>
<protein>
    <recommendedName>
        <fullName evidence="8">AMP-binding enzyme C-terminal domain-containing protein</fullName>
    </recommendedName>
</protein>